<dbReference type="EMBL" id="JAULUE010002053">
    <property type="protein sequence ID" value="KAK5897613.1"/>
    <property type="molecule type" value="Genomic_DNA"/>
</dbReference>
<sequence length="129" mass="13634">MSAPSNSLQQQLPSAPHPSHRALPAPRGGGGTTNSRGSSPPSSPSLISGSANAKQRLSPKHKDSSCPPDAITGPYLSGQWPRDSHGPYPSCMKDKPHRLRGLKREQSREVLTSGQPPGAARTTSKRLLN</sequence>
<proteinExistence type="predicted"/>
<protein>
    <submittedName>
        <fullName evidence="3">Uncharacterized protein</fullName>
    </submittedName>
</protein>
<dbReference type="Proteomes" id="UP001335648">
    <property type="component" value="Unassembled WGS sequence"/>
</dbReference>
<accession>A0AAN8C9E6</accession>
<evidence type="ECO:0000313" key="3">
    <source>
        <dbReference type="EMBL" id="KAK5897613.1"/>
    </source>
</evidence>
<keyword evidence="1" id="KW-0597">Phosphoprotein</keyword>
<dbReference type="Pfam" id="PF15388">
    <property type="entry name" value="FAM117"/>
    <property type="match status" value="1"/>
</dbReference>
<comment type="caution">
    <text evidence="3">The sequence shown here is derived from an EMBL/GenBank/DDBJ whole genome shotgun (WGS) entry which is preliminary data.</text>
</comment>
<feature type="compositionally biased region" description="Polar residues" evidence="2">
    <location>
        <begin position="1"/>
        <end position="13"/>
    </location>
</feature>
<keyword evidence="4" id="KW-1185">Reference proteome</keyword>
<feature type="region of interest" description="Disordered" evidence="2">
    <location>
        <begin position="1"/>
        <end position="129"/>
    </location>
</feature>
<name>A0AAN8C9E6_9TELE</name>
<reference evidence="3 4" key="1">
    <citation type="journal article" date="2023" name="Mol. Biol. Evol.">
        <title>Genomics of Secondarily Temperate Adaptation in the Only Non-Antarctic Icefish.</title>
        <authorList>
            <person name="Rivera-Colon A.G."/>
            <person name="Rayamajhi N."/>
            <person name="Minhas B.F."/>
            <person name="Madrigal G."/>
            <person name="Bilyk K.T."/>
            <person name="Yoon V."/>
            <person name="Hune M."/>
            <person name="Gregory S."/>
            <person name="Cheng C.H.C."/>
            <person name="Catchen J.M."/>
        </authorList>
    </citation>
    <scope>NUCLEOTIDE SEQUENCE [LARGE SCALE GENOMIC DNA]</scope>
    <source>
        <strain evidence="3">JC2023a</strain>
    </source>
</reference>
<feature type="compositionally biased region" description="Low complexity" evidence="2">
    <location>
        <begin position="33"/>
        <end position="50"/>
    </location>
</feature>
<gene>
    <name evidence="3" type="ORF">CesoFtcFv8_010660</name>
</gene>
<dbReference type="InterPro" id="IPR026642">
    <property type="entry name" value="Glcci1/FAM117"/>
</dbReference>
<evidence type="ECO:0000256" key="1">
    <source>
        <dbReference type="ARBA" id="ARBA00022553"/>
    </source>
</evidence>
<feature type="compositionally biased region" description="Polar residues" evidence="2">
    <location>
        <begin position="109"/>
        <end position="129"/>
    </location>
</feature>
<evidence type="ECO:0000256" key="2">
    <source>
        <dbReference type="SAM" id="MobiDB-lite"/>
    </source>
</evidence>
<evidence type="ECO:0000313" key="4">
    <source>
        <dbReference type="Proteomes" id="UP001335648"/>
    </source>
</evidence>
<organism evidence="3 4">
    <name type="scientific">Champsocephalus esox</name>
    <name type="common">pike icefish</name>
    <dbReference type="NCBI Taxonomy" id="159716"/>
    <lineage>
        <taxon>Eukaryota</taxon>
        <taxon>Metazoa</taxon>
        <taxon>Chordata</taxon>
        <taxon>Craniata</taxon>
        <taxon>Vertebrata</taxon>
        <taxon>Euteleostomi</taxon>
        <taxon>Actinopterygii</taxon>
        <taxon>Neopterygii</taxon>
        <taxon>Teleostei</taxon>
        <taxon>Neoteleostei</taxon>
        <taxon>Acanthomorphata</taxon>
        <taxon>Eupercaria</taxon>
        <taxon>Perciformes</taxon>
        <taxon>Notothenioidei</taxon>
        <taxon>Channichthyidae</taxon>
        <taxon>Champsocephalus</taxon>
    </lineage>
</organism>
<dbReference type="AlphaFoldDB" id="A0AAN8C9E6"/>